<dbReference type="SUPFAM" id="SSF103054">
    <property type="entry name" value="General secretion pathway protein M, EpsM"/>
    <property type="match status" value="1"/>
</dbReference>
<keyword evidence="5" id="KW-0997">Cell inner membrane</keyword>
<dbReference type="Proteomes" id="UP000010809">
    <property type="component" value="Chromosome"/>
</dbReference>
<dbReference type="AlphaFoldDB" id="L0E2E2"/>
<keyword evidence="12" id="KW-1185">Reference proteome</keyword>
<evidence type="ECO:0000256" key="1">
    <source>
        <dbReference type="ARBA" id="ARBA00004377"/>
    </source>
</evidence>
<dbReference type="EMBL" id="CP003989">
    <property type="protein sequence ID" value="AGA35458.1"/>
    <property type="molecule type" value="Genomic_DNA"/>
</dbReference>
<gene>
    <name evidence="11" type="primary">outM [H]</name>
    <name evidence="11" type="ordered locus">TVNIR_3834</name>
</gene>
<dbReference type="RefSeq" id="WP_015260550.1">
    <property type="nucleotide sequence ID" value="NC_019902.2"/>
</dbReference>
<keyword evidence="9 10" id="KW-0472">Membrane</keyword>
<reference evidence="11" key="1">
    <citation type="submission" date="2015-12" db="EMBL/GenBank/DDBJ databases">
        <authorList>
            <person name="Tikhonova T.V."/>
            <person name="Pavlov A.R."/>
            <person name="Beletsky A.V."/>
            <person name="Mardanov A.V."/>
            <person name="Sorokin D.Y."/>
            <person name="Ravin N.V."/>
            <person name="Popov V.O."/>
        </authorList>
    </citation>
    <scope>NUCLEOTIDE SEQUENCE</scope>
    <source>
        <strain evidence="11">DSM 14787</strain>
    </source>
</reference>
<dbReference type="Gene3D" id="3.30.1360.100">
    <property type="entry name" value="General secretion pathway protein M, EpsM"/>
    <property type="match status" value="1"/>
</dbReference>
<evidence type="ECO:0000256" key="4">
    <source>
        <dbReference type="ARBA" id="ARBA00022475"/>
    </source>
</evidence>
<dbReference type="HOGENOM" id="CLU_118900_2_0_6"/>
<keyword evidence="6 10" id="KW-0812">Transmembrane</keyword>
<keyword evidence="7" id="KW-0653">Protein transport</keyword>
<dbReference type="Pfam" id="PF04612">
    <property type="entry name" value="T2SSM"/>
    <property type="match status" value="1"/>
</dbReference>
<evidence type="ECO:0000256" key="5">
    <source>
        <dbReference type="ARBA" id="ARBA00022519"/>
    </source>
</evidence>
<dbReference type="STRING" id="1255043.TVNIR_3834"/>
<feature type="transmembrane region" description="Helical" evidence="10">
    <location>
        <begin position="15"/>
        <end position="33"/>
    </location>
</feature>
<dbReference type="InterPro" id="IPR023229">
    <property type="entry name" value="T2SS_M_periplasmic_sf"/>
</dbReference>
<evidence type="ECO:0000313" key="11">
    <source>
        <dbReference type="EMBL" id="AGA35458.1"/>
    </source>
</evidence>
<evidence type="ECO:0000256" key="6">
    <source>
        <dbReference type="ARBA" id="ARBA00022692"/>
    </source>
</evidence>
<name>L0E2E2_THIND</name>
<dbReference type="InterPro" id="IPR007690">
    <property type="entry name" value="T2SS_GspM"/>
</dbReference>
<dbReference type="KEGG" id="tni:TVNIR_3834"/>
<keyword evidence="8 10" id="KW-1133">Transmembrane helix</keyword>
<dbReference type="eggNOG" id="COG3149">
    <property type="taxonomic scope" value="Bacteria"/>
</dbReference>
<dbReference type="PATRIC" id="fig|1255043.3.peg.3869"/>
<keyword evidence="3" id="KW-0813">Transport</keyword>
<keyword evidence="4" id="KW-1003">Cell membrane</keyword>
<comment type="similarity">
    <text evidence="2">Belongs to the GSP M family.</text>
</comment>
<evidence type="ECO:0000256" key="3">
    <source>
        <dbReference type="ARBA" id="ARBA00022448"/>
    </source>
</evidence>
<protein>
    <submittedName>
        <fullName evidence="11">General secretion pathway M protein</fullName>
    </submittedName>
</protein>
<dbReference type="GO" id="GO:0015627">
    <property type="term" value="C:type II protein secretion system complex"/>
    <property type="evidence" value="ECO:0007669"/>
    <property type="project" value="InterPro"/>
</dbReference>
<evidence type="ECO:0000256" key="7">
    <source>
        <dbReference type="ARBA" id="ARBA00022927"/>
    </source>
</evidence>
<dbReference type="OrthoDB" id="6120808at2"/>
<dbReference type="GO" id="GO:0005886">
    <property type="term" value="C:plasma membrane"/>
    <property type="evidence" value="ECO:0007669"/>
    <property type="project" value="UniProtKB-SubCell"/>
</dbReference>
<evidence type="ECO:0000256" key="2">
    <source>
        <dbReference type="ARBA" id="ARBA00010637"/>
    </source>
</evidence>
<evidence type="ECO:0000313" key="12">
    <source>
        <dbReference type="Proteomes" id="UP000010809"/>
    </source>
</evidence>
<sequence>MKAWWDGLADRERRIVLLAALVGLLAGAFLFVLEPALERRELLADRLQQLVDEHAWMQAQAPAVRARAQTAGPVPTRPGGSPLGIVDVSARSAGLGAALRRVRPLESGVEAELEGAAYPALIRWLATLESGHGLQVISLGIDPGPEPGRVNVQLRVEPMTGRS</sequence>
<proteinExistence type="inferred from homology"/>
<comment type="subcellular location">
    <subcellularLocation>
        <location evidence="1">Cell inner membrane</location>
        <topology evidence="1">Single-pass membrane protein</topology>
    </subcellularLocation>
</comment>
<dbReference type="GO" id="GO:0015628">
    <property type="term" value="P:protein secretion by the type II secretion system"/>
    <property type="evidence" value="ECO:0007669"/>
    <property type="project" value="InterPro"/>
</dbReference>
<organism evidence="11 12">
    <name type="scientific">Thioalkalivibrio nitratireducens (strain DSM 14787 / UNIQEM 213 / ALEN2)</name>
    <dbReference type="NCBI Taxonomy" id="1255043"/>
    <lineage>
        <taxon>Bacteria</taxon>
        <taxon>Pseudomonadati</taxon>
        <taxon>Pseudomonadota</taxon>
        <taxon>Gammaproteobacteria</taxon>
        <taxon>Chromatiales</taxon>
        <taxon>Ectothiorhodospiraceae</taxon>
        <taxon>Thioalkalivibrio</taxon>
    </lineage>
</organism>
<evidence type="ECO:0000256" key="9">
    <source>
        <dbReference type="ARBA" id="ARBA00023136"/>
    </source>
</evidence>
<evidence type="ECO:0000256" key="10">
    <source>
        <dbReference type="SAM" id="Phobius"/>
    </source>
</evidence>
<evidence type="ECO:0000256" key="8">
    <source>
        <dbReference type="ARBA" id="ARBA00022989"/>
    </source>
</evidence>
<accession>L0E2E2</accession>